<dbReference type="SUPFAM" id="SSF56281">
    <property type="entry name" value="Metallo-hydrolase/oxidoreductase"/>
    <property type="match status" value="1"/>
</dbReference>
<dbReference type="InterPro" id="IPR011108">
    <property type="entry name" value="RMMBL"/>
</dbReference>
<dbReference type="PANTHER" id="PTHR11203">
    <property type="entry name" value="CLEAVAGE AND POLYADENYLATION SPECIFICITY FACTOR FAMILY MEMBER"/>
    <property type="match status" value="1"/>
</dbReference>
<name>A0A1G2PG82_9BACT</name>
<dbReference type="GO" id="GO:0004521">
    <property type="term" value="F:RNA endonuclease activity"/>
    <property type="evidence" value="ECO:0007669"/>
    <property type="project" value="TreeGrafter"/>
</dbReference>
<dbReference type="AlphaFoldDB" id="A0A1G2PG82"/>
<dbReference type="Gene3D" id="3.60.15.10">
    <property type="entry name" value="Ribonuclease Z/Hydroxyacylglutathione hydrolase-like"/>
    <property type="match status" value="1"/>
</dbReference>
<dbReference type="SMART" id="SM00849">
    <property type="entry name" value="Lactamase_B"/>
    <property type="match status" value="1"/>
</dbReference>
<reference evidence="4 5" key="1">
    <citation type="journal article" date="2016" name="Nat. Commun.">
        <title>Thousands of microbial genomes shed light on interconnected biogeochemical processes in an aquifer system.</title>
        <authorList>
            <person name="Anantharaman K."/>
            <person name="Brown C.T."/>
            <person name="Hug L.A."/>
            <person name="Sharon I."/>
            <person name="Castelle C.J."/>
            <person name="Probst A.J."/>
            <person name="Thomas B.C."/>
            <person name="Singh A."/>
            <person name="Wilkins M.J."/>
            <person name="Karaoz U."/>
            <person name="Brodie E.L."/>
            <person name="Williams K.H."/>
            <person name="Hubbard S.S."/>
            <person name="Banfield J.F."/>
        </authorList>
    </citation>
    <scope>NUCLEOTIDE SEQUENCE [LARGE SCALE GENOMIC DNA]</scope>
</reference>
<dbReference type="PANTHER" id="PTHR11203:SF37">
    <property type="entry name" value="INTEGRATOR COMPLEX SUBUNIT 11"/>
    <property type="match status" value="1"/>
</dbReference>
<proteinExistence type="predicted"/>
<dbReference type="Pfam" id="PF00753">
    <property type="entry name" value="Lactamase_B"/>
    <property type="match status" value="1"/>
</dbReference>
<dbReference type="GO" id="GO:0016787">
    <property type="term" value="F:hydrolase activity"/>
    <property type="evidence" value="ECO:0007669"/>
    <property type="project" value="UniProtKB-KW"/>
</dbReference>
<keyword evidence="1" id="KW-0378">Hydrolase</keyword>
<feature type="domain" description="Beta-Casp" evidence="3">
    <location>
        <begin position="241"/>
        <end position="366"/>
    </location>
</feature>
<dbReference type="InterPro" id="IPR036866">
    <property type="entry name" value="RibonucZ/Hydroxyglut_hydro"/>
</dbReference>
<dbReference type="Proteomes" id="UP000178869">
    <property type="component" value="Unassembled WGS sequence"/>
</dbReference>
<gene>
    <name evidence="4" type="ORF">A2828_01870</name>
</gene>
<evidence type="ECO:0000259" key="2">
    <source>
        <dbReference type="SMART" id="SM00849"/>
    </source>
</evidence>
<dbReference type="SMART" id="SM01027">
    <property type="entry name" value="Beta-Casp"/>
    <property type="match status" value="1"/>
</dbReference>
<comment type="caution">
    <text evidence="4">The sequence shown here is derived from an EMBL/GenBank/DDBJ whole genome shotgun (WGS) entry which is preliminary data.</text>
</comment>
<dbReference type="InterPro" id="IPR001279">
    <property type="entry name" value="Metallo-B-lactamas"/>
</dbReference>
<evidence type="ECO:0000313" key="5">
    <source>
        <dbReference type="Proteomes" id="UP000178869"/>
    </source>
</evidence>
<dbReference type="Pfam" id="PF10996">
    <property type="entry name" value="Beta-Casp"/>
    <property type="match status" value="1"/>
</dbReference>
<dbReference type="Gene3D" id="3.40.50.10890">
    <property type="match status" value="1"/>
</dbReference>
<dbReference type="InterPro" id="IPR022712">
    <property type="entry name" value="Beta_Casp"/>
</dbReference>
<dbReference type="EMBL" id="MHSR01000013">
    <property type="protein sequence ID" value="OHA46631.1"/>
    <property type="molecule type" value="Genomic_DNA"/>
</dbReference>
<dbReference type="Pfam" id="PF07521">
    <property type="entry name" value="RMMBL"/>
    <property type="match status" value="1"/>
</dbReference>
<dbReference type="CDD" id="cd16295">
    <property type="entry name" value="TTHA0252-CPSF-like_MBL-fold"/>
    <property type="match status" value="1"/>
</dbReference>
<evidence type="ECO:0000256" key="1">
    <source>
        <dbReference type="ARBA" id="ARBA00022801"/>
    </source>
</evidence>
<organism evidence="4 5">
    <name type="scientific">Candidatus Terrybacteria bacterium RIFCSPHIGHO2_01_FULL_43_35</name>
    <dbReference type="NCBI Taxonomy" id="1802361"/>
    <lineage>
        <taxon>Bacteria</taxon>
        <taxon>Candidatus Terryibacteriota</taxon>
    </lineage>
</organism>
<dbReference type="InterPro" id="IPR050698">
    <property type="entry name" value="MBL"/>
</dbReference>
<evidence type="ECO:0000259" key="3">
    <source>
        <dbReference type="SMART" id="SM01027"/>
    </source>
</evidence>
<sequence>MSVTLSFLGAARKVTGSQYLIETEGQKILVDCGMSQDCRFYEGANIKPFVFEPSELDAVLITHAHMDHTGKLPKLVKEGYRGSIYSTPPTKDFAEILLRDAAELMLQESQDIGGKPLYFDADVTETIRQFKTVNYREETKLAPDISFRLLDAGHVLGSSIIELKIEGKTIVFSGDLGNPPTPLLKPTEAVEQADYVIIESTYGNKIHEVRDERNKKLETIIEKVIANKGVLMMPVFAFEKEQEILFEIDKFVEQKQITPIPVFIDSPLAIHATKIYERYPDYYNVEAKKLIASGDKLFSFPGMVMTPTVAESKQINGVPPPKIIIAGSGMMIGGRILHHAVRYLSDSNSVLLFMGYQAAGSLGRRLFDGARSVRILGQSVRVNALVKGLGAYSSHADQEGLVAWLDKIKNPPKNIFVTHGEEAASLALVSHIKEFLNLDAQAPFMDDKHEL</sequence>
<evidence type="ECO:0008006" key="6">
    <source>
        <dbReference type="Google" id="ProtNLM"/>
    </source>
</evidence>
<protein>
    <recommendedName>
        <fullName evidence="6">MBL fold hydrolase</fullName>
    </recommendedName>
</protein>
<accession>A0A1G2PG82</accession>
<evidence type="ECO:0000313" key="4">
    <source>
        <dbReference type="EMBL" id="OHA46631.1"/>
    </source>
</evidence>
<feature type="domain" description="Metallo-beta-lactamase" evidence="2">
    <location>
        <begin position="15"/>
        <end position="228"/>
    </location>
</feature>